<dbReference type="AlphaFoldDB" id="Q5JDK1"/>
<evidence type="ECO:0000256" key="1">
    <source>
        <dbReference type="SAM" id="Phobius"/>
    </source>
</evidence>
<dbReference type="eggNOG" id="arCOG05782">
    <property type="taxonomic scope" value="Archaea"/>
</dbReference>
<dbReference type="EMBL" id="AP006878">
    <property type="protein sequence ID" value="BAD85622.1"/>
    <property type="molecule type" value="Genomic_DNA"/>
</dbReference>
<reference evidence="2 3" key="1">
    <citation type="journal article" date="2005" name="Genome Res.">
        <title>Complete genome sequence of the hyperthermophilic archaeon Thermococcus kodakaraensis KOD1 and comparison with Pyrococcus genomes.</title>
        <authorList>
            <person name="Fukui T."/>
            <person name="Atomi H."/>
            <person name="Kanai T."/>
            <person name="Matsumi R."/>
            <person name="Fujiwara S."/>
            <person name="Imanaka T."/>
        </authorList>
    </citation>
    <scope>NUCLEOTIDE SEQUENCE [LARGE SCALE GENOMIC DNA]</scope>
    <source>
        <strain evidence="3">ATCC BAA-918 / JCM 12380 / KOD1</strain>
    </source>
</reference>
<sequence length="35" mass="4004">MESWVIYMLIAWAVILGMVYWSVSKLLSAEKEAKG</sequence>
<protein>
    <submittedName>
        <fullName evidence="2">Uncharacterized protein</fullName>
    </submittedName>
</protein>
<name>Q5JDK1_THEKO</name>
<accession>Q5JDK1</accession>
<dbReference type="PATRIC" id="fig|69014.16.peg.1395"/>
<dbReference type="Proteomes" id="UP000000536">
    <property type="component" value="Chromosome"/>
</dbReference>
<dbReference type="STRING" id="69014.TK1433"/>
<feature type="transmembrane region" description="Helical" evidence="1">
    <location>
        <begin position="6"/>
        <end position="23"/>
    </location>
</feature>
<keyword evidence="1" id="KW-0472">Membrane</keyword>
<keyword evidence="1" id="KW-1133">Transmembrane helix</keyword>
<keyword evidence="1" id="KW-0812">Transmembrane</keyword>
<gene>
    <name evidence="2" type="ordered locus">TK1433</name>
</gene>
<organism evidence="2 3">
    <name type="scientific">Thermococcus kodakarensis (strain ATCC BAA-918 / JCM 12380 / KOD1)</name>
    <name type="common">Pyrococcus kodakaraensis (strain KOD1)</name>
    <dbReference type="NCBI Taxonomy" id="69014"/>
    <lineage>
        <taxon>Archaea</taxon>
        <taxon>Methanobacteriati</taxon>
        <taxon>Methanobacteriota</taxon>
        <taxon>Thermococci</taxon>
        <taxon>Thermococcales</taxon>
        <taxon>Thermococcaceae</taxon>
        <taxon>Thermococcus</taxon>
    </lineage>
</organism>
<dbReference type="KEGG" id="tko:TK1433"/>
<proteinExistence type="predicted"/>
<evidence type="ECO:0000313" key="2">
    <source>
        <dbReference type="EMBL" id="BAD85622.1"/>
    </source>
</evidence>
<evidence type="ECO:0000313" key="3">
    <source>
        <dbReference type="Proteomes" id="UP000000536"/>
    </source>
</evidence>
<dbReference type="HOGENOM" id="CLU_219273_1_0_2"/>
<keyword evidence="3" id="KW-1185">Reference proteome</keyword>
<dbReference type="InParanoid" id="Q5JDK1"/>
<dbReference type="EnsemblBacteria" id="BAD85622">
    <property type="protein sequence ID" value="BAD85622"/>
    <property type="gene ID" value="TK1433"/>
</dbReference>